<dbReference type="GO" id="GO:0045944">
    <property type="term" value="P:positive regulation of transcription by RNA polymerase II"/>
    <property type="evidence" value="ECO:0007669"/>
    <property type="project" value="UniProtKB-ARBA"/>
</dbReference>
<dbReference type="FunFam" id="3.30.160.60:FF:002218">
    <property type="entry name" value="Transcriptional regulator CRZ1"/>
    <property type="match status" value="1"/>
</dbReference>
<dbReference type="GO" id="GO:0005737">
    <property type="term" value="C:cytoplasm"/>
    <property type="evidence" value="ECO:0007669"/>
    <property type="project" value="UniProtKB-SubCell"/>
</dbReference>
<dbReference type="InterPro" id="IPR013087">
    <property type="entry name" value="Znf_C2H2_type"/>
</dbReference>
<keyword evidence="8" id="KW-0805">Transcription regulation</keyword>
<dbReference type="VEuPathDB" id="FungiDB:CAGL0M06831g"/>
<dbReference type="GO" id="GO:0000978">
    <property type="term" value="F:RNA polymerase II cis-regulatory region sequence-specific DNA binding"/>
    <property type="evidence" value="ECO:0007669"/>
    <property type="project" value="TreeGrafter"/>
</dbReference>
<proteinExistence type="predicted"/>
<keyword evidence="5" id="KW-0677">Repeat</keyword>
<evidence type="ECO:0000256" key="12">
    <source>
        <dbReference type="SAM" id="MobiDB-lite"/>
    </source>
</evidence>
<dbReference type="GO" id="GO:0071277">
    <property type="term" value="P:cellular response to calcium ion"/>
    <property type="evidence" value="ECO:0007669"/>
    <property type="project" value="UniProtKB-ARBA"/>
</dbReference>
<dbReference type="PROSITE" id="PS00028">
    <property type="entry name" value="ZINC_FINGER_C2H2_1"/>
    <property type="match status" value="2"/>
</dbReference>
<dbReference type="GO" id="GO:0033554">
    <property type="term" value="P:cellular response to stress"/>
    <property type="evidence" value="ECO:0007669"/>
    <property type="project" value="UniProtKB-ARBA"/>
</dbReference>
<evidence type="ECO:0000256" key="4">
    <source>
        <dbReference type="ARBA" id="ARBA00022723"/>
    </source>
</evidence>
<evidence type="ECO:0000256" key="6">
    <source>
        <dbReference type="ARBA" id="ARBA00022771"/>
    </source>
</evidence>
<evidence type="ECO:0000256" key="8">
    <source>
        <dbReference type="ARBA" id="ARBA00023015"/>
    </source>
</evidence>
<dbReference type="SMART" id="SM00355">
    <property type="entry name" value="ZnF_C2H2"/>
    <property type="match status" value="2"/>
</dbReference>
<organism evidence="14 15">
    <name type="scientific">Candida glabrata</name>
    <name type="common">Yeast</name>
    <name type="synonym">Torulopsis glabrata</name>
    <dbReference type="NCBI Taxonomy" id="5478"/>
    <lineage>
        <taxon>Eukaryota</taxon>
        <taxon>Fungi</taxon>
        <taxon>Dikarya</taxon>
        <taxon>Ascomycota</taxon>
        <taxon>Saccharomycotina</taxon>
        <taxon>Saccharomycetes</taxon>
        <taxon>Saccharomycetales</taxon>
        <taxon>Saccharomycetaceae</taxon>
        <taxon>Nakaseomyces</taxon>
    </lineage>
</organism>
<keyword evidence="3" id="KW-0963">Cytoplasm</keyword>
<dbReference type="GO" id="GO:0008270">
    <property type="term" value="F:zinc ion binding"/>
    <property type="evidence" value="ECO:0007669"/>
    <property type="project" value="UniProtKB-KW"/>
</dbReference>
<dbReference type="PANTHER" id="PTHR23235:SF120">
    <property type="entry name" value="KRUPPEL-LIKE FACTOR 15"/>
    <property type="match status" value="1"/>
</dbReference>
<evidence type="ECO:0000256" key="11">
    <source>
        <dbReference type="PROSITE-ProRule" id="PRU00042"/>
    </source>
</evidence>
<evidence type="ECO:0000256" key="9">
    <source>
        <dbReference type="ARBA" id="ARBA00023163"/>
    </source>
</evidence>
<keyword evidence="4" id="KW-0479">Metal-binding</keyword>
<sequence>MGDNEEDRRKKFLNGLQLQPDQDNMFLDQYLDQAAELQRHLQGNNSMNGDVYEQDNNNHNFSTGQNILSESTFSPSSDMSNPVSNLFNSKSINFSDMPYEMGVGEETPNDDRDRQDSNQNNNNNLMNTPTLKIECFDEDGVFLPGDTTNDPFTQDSGPKYDSSQNINAGIVSDMNNFENMDSNFLDFGGDNQVSKEDGTYLDLYDNNLKNASTEKIASSNNLSVSRNSEDNLSRVSSTLNSPFMQPTDRSVSPILSPPVMYLGDHSHTDDNDDVVSILSNNSNILLPVNSHGYKYVTDFNQLGQLIGGDPFELDFNGDNDIINSNDLKVDAETLLNSENVHLQAPQPNNNSSNNNNVSSPSGSNKMPTTPIISIEEYDDNNKNSNDDEYAIDMDSSNALQENRGFLGISLLPAEDSDATHDEILQGRKQKLKNRRVSQNSSRRSSRSSMRSLTPEEKARSLSSNRNKLLEMADLLPKSPSSNNGSNNNSRRSSFYEESEDISMDTNISENNNTNNNTGTDYVCEVCGKVFSRPYNLKSHLRTHTDEKPYQCSICGKAFARQHDKKRHEDLHTGKKRYVCGGKLKDGTFWGCGKKFARSDALGRHFKTSSGRKCITPLYEETARERNLPSIDDTNIQATEMGVTLE</sequence>
<dbReference type="SUPFAM" id="SSF57667">
    <property type="entry name" value="beta-beta-alpha zinc fingers"/>
    <property type="match status" value="2"/>
</dbReference>
<evidence type="ECO:0000313" key="15">
    <source>
        <dbReference type="Proteomes" id="UP000054886"/>
    </source>
</evidence>
<feature type="region of interest" description="Disordered" evidence="12">
    <location>
        <begin position="426"/>
        <end position="500"/>
    </location>
</feature>
<keyword evidence="6 11" id="KW-0863">Zinc-finger</keyword>
<evidence type="ECO:0000256" key="10">
    <source>
        <dbReference type="ARBA" id="ARBA00023242"/>
    </source>
</evidence>
<dbReference type="VEuPathDB" id="FungiDB:GVI51_M06787"/>
<dbReference type="GO" id="GO:0071467">
    <property type="term" value="P:cellular response to pH"/>
    <property type="evidence" value="ECO:0007669"/>
    <property type="project" value="UniProtKB-ARBA"/>
</dbReference>
<comment type="subcellular location">
    <subcellularLocation>
        <location evidence="2">Cytoplasm</location>
    </subcellularLocation>
    <subcellularLocation>
        <location evidence="1">Nucleus</location>
    </subcellularLocation>
</comment>
<feature type="domain" description="C2H2-type" evidence="13">
    <location>
        <begin position="577"/>
        <end position="613"/>
    </location>
</feature>
<dbReference type="VEuPathDB" id="FungiDB:B1J91_M06831g"/>
<dbReference type="GO" id="GO:0005634">
    <property type="term" value="C:nucleus"/>
    <property type="evidence" value="ECO:0007669"/>
    <property type="project" value="UniProtKB-SubCell"/>
</dbReference>
<gene>
    <name evidence="14" type="ORF">AO440_004147</name>
</gene>
<name>A0A0W0CXF6_CANGB</name>
<dbReference type="FunFam" id="3.30.160.60:FF:000181">
    <property type="entry name" value="C2H2 type zinc finger protein"/>
    <property type="match status" value="1"/>
</dbReference>
<feature type="compositionally biased region" description="Low complexity" evidence="12">
    <location>
        <begin position="478"/>
        <end position="492"/>
    </location>
</feature>
<reference evidence="14 15" key="1">
    <citation type="submission" date="2015-10" db="EMBL/GenBank/DDBJ databases">
        <title>Draft genomes sequences of Candida glabrata isolates 1A, 1B, 2A, 2B, 3A and 3B.</title>
        <authorList>
            <person name="Haavelsrud O.E."/>
            <person name="Gaustad P."/>
        </authorList>
    </citation>
    <scope>NUCLEOTIDE SEQUENCE [LARGE SCALE GENOMIC DNA]</scope>
    <source>
        <strain evidence="14">910700640</strain>
    </source>
</reference>
<feature type="region of interest" description="Disordered" evidence="12">
    <location>
        <begin position="342"/>
        <end position="369"/>
    </location>
</feature>
<keyword evidence="10" id="KW-0539">Nucleus</keyword>
<feature type="domain" description="C2H2-type" evidence="13">
    <location>
        <begin position="521"/>
        <end position="548"/>
    </location>
</feature>
<feature type="compositionally biased region" description="Low complexity" evidence="12">
    <location>
        <begin position="436"/>
        <end position="451"/>
    </location>
</feature>
<protein>
    <submittedName>
        <fullName evidence="14">Transcriptional regulator CRZ1</fullName>
    </submittedName>
</protein>
<evidence type="ECO:0000256" key="1">
    <source>
        <dbReference type="ARBA" id="ARBA00004123"/>
    </source>
</evidence>
<dbReference type="Pfam" id="PF00096">
    <property type="entry name" value="zf-C2H2"/>
    <property type="match status" value="2"/>
</dbReference>
<dbReference type="EMBL" id="LLZZ01000117">
    <property type="protein sequence ID" value="KTB04268.1"/>
    <property type="molecule type" value="Genomic_DNA"/>
</dbReference>
<accession>A0A0W0CXF6</accession>
<evidence type="ECO:0000256" key="7">
    <source>
        <dbReference type="ARBA" id="ARBA00022833"/>
    </source>
</evidence>
<comment type="caution">
    <text evidence="14">The sequence shown here is derived from an EMBL/GenBank/DDBJ whole genome shotgun (WGS) entry which is preliminary data.</text>
</comment>
<dbReference type="Proteomes" id="UP000054886">
    <property type="component" value="Unassembled WGS sequence"/>
</dbReference>
<dbReference type="PANTHER" id="PTHR23235">
    <property type="entry name" value="KRUEPPEL-LIKE TRANSCRIPTION FACTOR"/>
    <property type="match status" value="1"/>
</dbReference>
<dbReference type="PROSITE" id="PS50157">
    <property type="entry name" value="ZINC_FINGER_C2H2_2"/>
    <property type="match status" value="3"/>
</dbReference>
<dbReference type="InterPro" id="IPR036236">
    <property type="entry name" value="Znf_C2H2_sf"/>
</dbReference>
<evidence type="ECO:0000313" key="14">
    <source>
        <dbReference type="EMBL" id="KTB04268.1"/>
    </source>
</evidence>
<keyword evidence="7" id="KW-0862">Zinc</keyword>
<evidence type="ECO:0000256" key="5">
    <source>
        <dbReference type="ARBA" id="ARBA00022737"/>
    </source>
</evidence>
<feature type="compositionally biased region" description="Low complexity" evidence="12">
    <location>
        <begin position="348"/>
        <end position="364"/>
    </location>
</feature>
<dbReference type="VEuPathDB" id="FungiDB:GWK60_M06787"/>
<dbReference type="GO" id="GO:0000981">
    <property type="term" value="F:DNA-binding transcription factor activity, RNA polymerase II-specific"/>
    <property type="evidence" value="ECO:0007669"/>
    <property type="project" value="TreeGrafter"/>
</dbReference>
<evidence type="ECO:0000256" key="2">
    <source>
        <dbReference type="ARBA" id="ARBA00004496"/>
    </source>
</evidence>
<dbReference type="Gene3D" id="3.30.160.60">
    <property type="entry name" value="Classic Zinc Finger"/>
    <property type="match status" value="3"/>
</dbReference>
<dbReference type="AlphaFoldDB" id="A0A0W0CXF6"/>
<evidence type="ECO:0000259" key="13">
    <source>
        <dbReference type="PROSITE" id="PS50157"/>
    </source>
</evidence>
<dbReference type="FunFam" id="3.30.160.60:FF:000239">
    <property type="entry name" value="C2H2 type zinc finger protein"/>
    <property type="match status" value="1"/>
</dbReference>
<evidence type="ECO:0000256" key="3">
    <source>
        <dbReference type="ARBA" id="ARBA00022490"/>
    </source>
</evidence>
<feature type="domain" description="C2H2-type" evidence="13">
    <location>
        <begin position="549"/>
        <end position="576"/>
    </location>
</feature>
<feature type="region of interest" description="Disordered" evidence="12">
    <location>
        <begin position="98"/>
        <end position="127"/>
    </location>
</feature>
<keyword evidence="9" id="KW-0804">Transcription</keyword>